<reference evidence="4 5" key="1">
    <citation type="journal article" date="2013" name="Genome Announc.">
        <title>Draft Genome Sequence of the Cellulolytic Bacterium Clostridium papyrosolvens C7 (ATCC 700395).</title>
        <authorList>
            <person name="Zepeda V."/>
            <person name="Dassa B."/>
            <person name="Borovok I."/>
            <person name="Lamed R."/>
            <person name="Bayer E.A."/>
            <person name="Cate J.H."/>
        </authorList>
    </citation>
    <scope>NUCLEOTIDE SEQUENCE [LARGE SCALE GENOMIC DNA]</scope>
    <source>
        <strain evidence="4 5">C7</strain>
    </source>
</reference>
<keyword evidence="1 4" id="KW-0808">Transferase</keyword>
<dbReference type="InterPro" id="IPR000182">
    <property type="entry name" value="GNAT_dom"/>
</dbReference>
<dbReference type="InterPro" id="IPR016181">
    <property type="entry name" value="Acyl_CoA_acyltransferase"/>
</dbReference>
<evidence type="ECO:0000259" key="3">
    <source>
        <dbReference type="PROSITE" id="PS51186"/>
    </source>
</evidence>
<dbReference type="GO" id="GO:0016747">
    <property type="term" value="F:acyltransferase activity, transferring groups other than amino-acyl groups"/>
    <property type="evidence" value="ECO:0007669"/>
    <property type="project" value="InterPro"/>
</dbReference>
<dbReference type="STRING" id="1330534.L323_19000"/>
<dbReference type="Pfam" id="PF00583">
    <property type="entry name" value="Acetyltransf_1"/>
    <property type="match status" value="1"/>
</dbReference>
<sequence length="158" mass="18001">MNYSFIIRKATIEDAPAIATIIQEAFKKYMQDAGLSVMMDALTESIDTIEADIAEKEVYIALIDNNPVGTIRIKIMPDKSAYISRFGVMLDYHNIGIGKSLMNLADKILKHHGVKKVSLHTASKYRDLIRFYYGRGFYVESTSTDRGYIRALLVKEYY</sequence>
<accession>U4QX23</accession>
<organism evidence="4 5">
    <name type="scientific">Ruminiclostridium papyrosolvens C7</name>
    <dbReference type="NCBI Taxonomy" id="1330534"/>
    <lineage>
        <taxon>Bacteria</taxon>
        <taxon>Bacillati</taxon>
        <taxon>Bacillota</taxon>
        <taxon>Clostridia</taxon>
        <taxon>Eubacteriales</taxon>
        <taxon>Oscillospiraceae</taxon>
        <taxon>Ruminiclostridium</taxon>
    </lineage>
</organism>
<feature type="domain" description="N-acetyltransferase" evidence="3">
    <location>
        <begin position="5"/>
        <end position="158"/>
    </location>
</feature>
<dbReference type="CDD" id="cd04301">
    <property type="entry name" value="NAT_SF"/>
    <property type="match status" value="1"/>
</dbReference>
<dbReference type="PATRIC" id="fig|1330534.3.peg.3772"/>
<dbReference type="EMBL" id="ATAY01000094">
    <property type="protein sequence ID" value="EPR08045.1"/>
    <property type="molecule type" value="Genomic_DNA"/>
</dbReference>
<dbReference type="Proteomes" id="UP000016860">
    <property type="component" value="Unassembled WGS sequence"/>
</dbReference>
<evidence type="ECO:0000256" key="1">
    <source>
        <dbReference type="ARBA" id="ARBA00022679"/>
    </source>
</evidence>
<dbReference type="PANTHER" id="PTHR43877:SF2">
    <property type="entry name" value="AMINOALKYLPHOSPHONATE N-ACETYLTRANSFERASE-RELATED"/>
    <property type="match status" value="1"/>
</dbReference>
<dbReference type="InterPro" id="IPR050832">
    <property type="entry name" value="Bact_Acetyltransf"/>
</dbReference>
<keyword evidence="2" id="KW-0012">Acyltransferase</keyword>
<evidence type="ECO:0000313" key="5">
    <source>
        <dbReference type="Proteomes" id="UP000016860"/>
    </source>
</evidence>
<evidence type="ECO:0000256" key="2">
    <source>
        <dbReference type="ARBA" id="ARBA00023315"/>
    </source>
</evidence>
<comment type="caution">
    <text evidence="4">The sequence shown here is derived from an EMBL/GenBank/DDBJ whole genome shotgun (WGS) entry which is preliminary data.</text>
</comment>
<dbReference type="RefSeq" id="WP_020817159.1">
    <property type="nucleotide sequence ID" value="NZ_ATAY01000094.1"/>
</dbReference>
<dbReference type="SUPFAM" id="SSF55729">
    <property type="entry name" value="Acyl-CoA N-acyltransferases (Nat)"/>
    <property type="match status" value="1"/>
</dbReference>
<proteinExistence type="predicted"/>
<dbReference type="OrthoDB" id="2111574at2"/>
<name>U4QX23_9FIRM</name>
<dbReference type="Gene3D" id="3.40.630.30">
    <property type="match status" value="1"/>
</dbReference>
<protein>
    <submittedName>
        <fullName evidence="4">GCN5 family N-acetyltransferase</fullName>
    </submittedName>
</protein>
<gene>
    <name evidence="4" type="ORF">L323_19000</name>
</gene>
<dbReference type="AlphaFoldDB" id="U4QX23"/>
<dbReference type="PANTHER" id="PTHR43877">
    <property type="entry name" value="AMINOALKYLPHOSPHONATE N-ACETYLTRANSFERASE-RELATED-RELATED"/>
    <property type="match status" value="1"/>
</dbReference>
<evidence type="ECO:0000313" key="4">
    <source>
        <dbReference type="EMBL" id="EPR08045.1"/>
    </source>
</evidence>
<dbReference type="PROSITE" id="PS51186">
    <property type="entry name" value="GNAT"/>
    <property type="match status" value="1"/>
</dbReference>